<sequence length="106" mass="11993">MSTRYFILGERRRMVEVFDPEAWSQWMADNDTVLRLTEFESLGISVLTRFEGTATSDGSKSPFSTSIIEGREQSVAVPSGTYSEALRQHDRMVDRVLAAARTRSRS</sequence>
<dbReference type="Proteomes" id="UP000298656">
    <property type="component" value="Chromosome 1"/>
</dbReference>
<dbReference type="RefSeq" id="WP_137333554.1">
    <property type="nucleotide sequence ID" value="NZ_CP040077.1"/>
</dbReference>
<dbReference type="AlphaFoldDB" id="A0A4P8ITT4"/>
<dbReference type="EMBL" id="CP040077">
    <property type="protein sequence ID" value="QCP50743.1"/>
    <property type="molecule type" value="Genomic_DNA"/>
</dbReference>
<name>A0A4P8ITT4_9BURK</name>
<dbReference type="OrthoDB" id="8965015at2"/>
<proteinExistence type="predicted"/>
<reference evidence="1 2" key="1">
    <citation type="submission" date="2019-05" db="EMBL/GenBank/DDBJ databases">
        <title>Burkholderia sp. DHOD12, isolated from subtropical forest soil.</title>
        <authorList>
            <person name="Gao Z.-H."/>
            <person name="Qiu L.-H."/>
        </authorList>
    </citation>
    <scope>NUCLEOTIDE SEQUENCE [LARGE SCALE GENOMIC DNA]</scope>
    <source>
        <strain evidence="1 2">DHOD12</strain>
    </source>
</reference>
<accession>A0A4P8ITT4</accession>
<gene>
    <name evidence="1" type="ORF">FAZ95_17230</name>
</gene>
<evidence type="ECO:0000313" key="2">
    <source>
        <dbReference type="Proteomes" id="UP000298656"/>
    </source>
</evidence>
<evidence type="ECO:0000313" key="1">
    <source>
        <dbReference type="EMBL" id="QCP50743.1"/>
    </source>
</evidence>
<organism evidence="1 2">
    <name type="scientific">Trinickia violacea</name>
    <dbReference type="NCBI Taxonomy" id="2571746"/>
    <lineage>
        <taxon>Bacteria</taxon>
        <taxon>Pseudomonadati</taxon>
        <taxon>Pseudomonadota</taxon>
        <taxon>Betaproteobacteria</taxon>
        <taxon>Burkholderiales</taxon>
        <taxon>Burkholderiaceae</taxon>
        <taxon>Trinickia</taxon>
    </lineage>
</organism>
<dbReference type="KEGG" id="tvl:FAZ95_17230"/>
<keyword evidence="2" id="KW-1185">Reference proteome</keyword>
<protein>
    <submittedName>
        <fullName evidence="1">Uncharacterized protein</fullName>
    </submittedName>
</protein>